<dbReference type="Proteomes" id="UP000827549">
    <property type="component" value="Chromosome 4"/>
</dbReference>
<sequence>MSLLVEGLDRPHASGLTPSVRPITTPSRLLAWLKPKARRETDRHRTEAKTCQQELSNRRFHYLAYQRADGATWFGAEVDVDGSENIDGEWRWALITAVKRDLIFRADHEVKVIGWSEYSHLLDREESNYMKAYDFFLLTNRARGLDEADLKHLAHLHAHDWVRQTEDLLRDAKGYGHTSVLAAY</sequence>
<keyword evidence="2" id="KW-1185">Reference proteome</keyword>
<gene>
    <name evidence="1" type="ORF">LOC62_04G006487</name>
</gene>
<dbReference type="RefSeq" id="XP_062629038.1">
    <property type="nucleotide sequence ID" value="XM_062773054.1"/>
</dbReference>
<dbReference type="EMBL" id="CP086717">
    <property type="protein sequence ID" value="WOO83006.1"/>
    <property type="molecule type" value="Genomic_DNA"/>
</dbReference>
<accession>A0AAF1BJ48</accession>
<dbReference type="GeneID" id="87809709"/>
<proteinExistence type="predicted"/>
<name>A0AAF1BJ48_9TREE</name>
<protein>
    <submittedName>
        <fullName evidence="1">Uncharacterized protein</fullName>
    </submittedName>
</protein>
<evidence type="ECO:0000313" key="1">
    <source>
        <dbReference type="EMBL" id="WOO83006.1"/>
    </source>
</evidence>
<organism evidence="1 2">
    <name type="scientific">Vanrija pseudolonga</name>
    <dbReference type="NCBI Taxonomy" id="143232"/>
    <lineage>
        <taxon>Eukaryota</taxon>
        <taxon>Fungi</taxon>
        <taxon>Dikarya</taxon>
        <taxon>Basidiomycota</taxon>
        <taxon>Agaricomycotina</taxon>
        <taxon>Tremellomycetes</taxon>
        <taxon>Trichosporonales</taxon>
        <taxon>Trichosporonaceae</taxon>
        <taxon>Vanrija</taxon>
    </lineage>
</organism>
<reference evidence="1" key="1">
    <citation type="submission" date="2023-10" db="EMBL/GenBank/DDBJ databases">
        <authorList>
            <person name="Noh H."/>
        </authorList>
    </citation>
    <scope>NUCLEOTIDE SEQUENCE</scope>
    <source>
        <strain evidence="1">DUCC4014</strain>
    </source>
</reference>
<evidence type="ECO:0000313" key="2">
    <source>
        <dbReference type="Proteomes" id="UP000827549"/>
    </source>
</evidence>
<dbReference type="AlphaFoldDB" id="A0AAF1BJ48"/>